<protein>
    <submittedName>
        <fullName evidence="5">Nacht and ankyrin domain protein</fullName>
    </submittedName>
</protein>
<feature type="region of interest" description="Disordered" evidence="4">
    <location>
        <begin position="719"/>
        <end position="747"/>
    </location>
</feature>
<keyword evidence="6" id="KW-1185">Reference proteome</keyword>
<dbReference type="PANTHER" id="PTHR24198">
    <property type="entry name" value="ANKYRIN REPEAT AND PROTEIN KINASE DOMAIN-CONTAINING PROTEIN"/>
    <property type="match status" value="1"/>
</dbReference>
<evidence type="ECO:0000256" key="3">
    <source>
        <dbReference type="PROSITE-ProRule" id="PRU00023"/>
    </source>
</evidence>
<feature type="repeat" description="ANK" evidence="3">
    <location>
        <begin position="42"/>
        <end position="74"/>
    </location>
</feature>
<evidence type="ECO:0000313" key="5">
    <source>
        <dbReference type="EMBL" id="CDW91320.1"/>
    </source>
</evidence>
<evidence type="ECO:0000256" key="1">
    <source>
        <dbReference type="ARBA" id="ARBA00022737"/>
    </source>
</evidence>
<dbReference type="PROSITE" id="PS50088">
    <property type="entry name" value="ANK_REPEAT"/>
    <property type="match status" value="2"/>
</dbReference>
<feature type="compositionally biased region" description="Basic and acidic residues" evidence="4">
    <location>
        <begin position="335"/>
        <end position="347"/>
    </location>
</feature>
<gene>
    <name evidence="5" type="primary">Contig3439.g3676</name>
    <name evidence="5" type="ORF">STYLEM_20474</name>
</gene>
<evidence type="ECO:0000256" key="2">
    <source>
        <dbReference type="ARBA" id="ARBA00023043"/>
    </source>
</evidence>
<dbReference type="Pfam" id="PF12796">
    <property type="entry name" value="Ank_2"/>
    <property type="match status" value="1"/>
</dbReference>
<dbReference type="AlphaFoldDB" id="A0A078B9X9"/>
<dbReference type="InParanoid" id="A0A078B9X9"/>
<dbReference type="InterPro" id="IPR036770">
    <property type="entry name" value="Ankyrin_rpt-contain_sf"/>
</dbReference>
<evidence type="ECO:0000256" key="4">
    <source>
        <dbReference type="SAM" id="MobiDB-lite"/>
    </source>
</evidence>
<dbReference type="PROSITE" id="PS50297">
    <property type="entry name" value="ANK_REP_REGION"/>
    <property type="match status" value="1"/>
</dbReference>
<keyword evidence="1" id="KW-0677">Repeat</keyword>
<dbReference type="InterPro" id="IPR002110">
    <property type="entry name" value="Ankyrin_rpt"/>
</dbReference>
<keyword evidence="2 3" id="KW-0040">ANK repeat</keyword>
<dbReference type="OrthoDB" id="432205at2759"/>
<dbReference type="SMART" id="SM00248">
    <property type="entry name" value="ANK"/>
    <property type="match status" value="3"/>
</dbReference>
<dbReference type="PANTHER" id="PTHR24198:SF165">
    <property type="entry name" value="ANKYRIN REPEAT-CONTAINING PROTEIN-RELATED"/>
    <property type="match status" value="1"/>
</dbReference>
<proteinExistence type="predicted"/>
<accession>A0A078B9X9</accession>
<evidence type="ECO:0000313" key="6">
    <source>
        <dbReference type="Proteomes" id="UP000039865"/>
    </source>
</evidence>
<feature type="repeat" description="ANK" evidence="3">
    <location>
        <begin position="75"/>
        <end position="107"/>
    </location>
</feature>
<dbReference type="SUPFAM" id="SSF48403">
    <property type="entry name" value="Ankyrin repeat"/>
    <property type="match status" value="1"/>
</dbReference>
<dbReference type="EMBL" id="CCKQ01019299">
    <property type="protein sequence ID" value="CDW91320.1"/>
    <property type="molecule type" value="Genomic_DNA"/>
</dbReference>
<sequence>MGAKEAKLKEQFLFAIVANKEGDVANFLKKYPDFVNTSLVEETTNPICRAAYLGYPKLCSLLLKYGADINLRSSDGRTPLMWGAFRNNPKMCEFLLDNGADLTLEDNHGWNALDIAIIRMNYDAALSLRRRGLLPREKEIYENQLFQKYDIEMFLTFLAEDRENVEYKRFFDLIKKQQEEWLNKDLVVDPRESWKQFFKRQLNFEDPPMIPREDLPEQNQPHRSFYGKLSCFLNNVDPYPPKPRDYGNPMNNDNSISANTPLNDLKIIKSKANEQNSHVENKTVINIQEEFRNIPLGTNNDQVYTFHNDVDDDGRFAINGGIIVESDIQRQSLLLDDKSPNNRDHILKKSYGSKNNNTHENNNDKVGQIENNEEEEKALENERVMSPKSFTPLRYQFSSRQHSNATAYYAFKKKQKTLNEFHMTFKDNELTKLLLKEKEDKQQLRLQDNLKLMNSSSYINNTRALGKKFKHTRNLTRVEKLSNDDLQTFLSPSAASNNVVASINHTYQDYPMDYQSNIQQIYSPSSMDIRSKNNLNKLKNIVEQKNFHETQGQKFFTKQPLKAKSPGKEMLKTNFFNPEKAANFKIQALVPSNYLQDRKDHFDAVNQLYSRRLQSNIQLFNKKRVAFTKDNSNERLSNCNSNEFMLLGQSFYNSLKGIGNINGINRRNKGDLKQTQFRIEGQTINGSSIDEGKNMKKNESGDFEQWNVSMQDDVSIMERSNLSQSRHTPFRKESQFIQYQQEQRSIS</sequence>
<feature type="region of interest" description="Disordered" evidence="4">
    <location>
        <begin position="335"/>
        <end position="385"/>
    </location>
</feature>
<dbReference type="Gene3D" id="1.25.40.20">
    <property type="entry name" value="Ankyrin repeat-containing domain"/>
    <property type="match status" value="1"/>
</dbReference>
<reference evidence="5 6" key="1">
    <citation type="submission" date="2014-06" db="EMBL/GenBank/DDBJ databases">
        <authorList>
            <person name="Swart Estienne"/>
        </authorList>
    </citation>
    <scope>NUCLEOTIDE SEQUENCE [LARGE SCALE GENOMIC DNA]</scope>
    <source>
        <strain evidence="5 6">130c</strain>
    </source>
</reference>
<dbReference type="Proteomes" id="UP000039865">
    <property type="component" value="Unassembled WGS sequence"/>
</dbReference>
<organism evidence="5 6">
    <name type="scientific">Stylonychia lemnae</name>
    <name type="common">Ciliate</name>
    <dbReference type="NCBI Taxonomy" id="5949"/>
    <lineage>
        <taxon>Eukaryota</taxon>
        <taxon>Sar</taxon>
        <taxon>Alveolata</taxon>
        <taxon>Ciliophora</taxon>
        <taxon>Intramacronucleata</taxon>
        <taxon>Spirotrichea</taxon>
        <taxon>Stichotrichia</taxon>
        <taxon>Sporadotrichida</taxon>
        <taxon>Oxytrichidae</taxon>
        <taxon>Stylonychinae</taxon>
        <taxon>Stylonychia</taxon>
    </lineage>
</organism>
<feature type="compositionally biased region" description="Polar residues" evidence="4">
    <location>
        <begin position="735"/>
        <end position="747"/>
    </location>
</feature>
<name>A0A078B9X9_STYLE</name>